<dbReference type="GO" id="GO:0016020">
    <property type="term" value="C:membrane"/>
    <property type="evidence" value="ECO:0007669"/>
    <property type="project" value="UniProtKB-SubCell"/>
</dbReference>
<evidence type="ECO:0000313" key="7">
    <source>
        <dbReference type="EMBL" id="AAM73289.1"/>
    </source>
</evidence>
<dbReference type="PANTHER" id="PTHR30238">
    <property type="entry name" value="MEMBRANE BOUND PREDICTED REDOX MODULATOR"/>
    <property type="match status" value="1"/>
</dbReference>
<name>Q8KAT3_CHLTE</name>
<feature type="transmembrane region" description="Helical" evidence="6">
    <location>
        <begin position="156"/>
        <end position="179"/>
    </location>
</feature>
<dbReference type="eggNOG" id="COG0861">
    <property type="taxonomic scope" value="Bacteria"/>
</dbReference>
<feature type="transmembrane region" description="Helical" evidence="6">
    <location>
        <begin position="125"/>
        <end position="144"/>
    </location>
</feature>
<organism evidence="7 8">
    <name type="scientific">Chlorobaculum tepidum (strain ATCC 49652 / DSM 12025 / NBRC 103806 / TLS)</name>
    <name type="common">Chlorobium tepidum</name>
    <dbReference type="NCBI Taxonomy" id="194439"/>
    <lineage>
        <taxon>Bacteria</taxon>
        <taxon>Pseudomonadati</taxon>
        <taxon>Chlorobiota</taxon>
        <taxon>Chlorobiia</taxon>
        <taxon>Chlorobiales</taxon>
        <taxon>Chlorobiaceae</taxon>
        <taxon>Chlorobaculum</taxon>
    </lineage>
</organism>
<proteinExistence type="inferred from homology"/>
<gene>
    <name evidence="7" type="ordered locus">CT2072</name>
</gene>
<evidence type="ECO:0000256" key="4">
    <source>
        <dbReference type="ARBA" id="ARBA00022989"/>
    </source>
</evidence>
<dbReference type="EMBL" id="AE006470">
    <property type="protein sequence ID" value="AAM73289.1"/>
    <property type="molecule type" value="Genomic_DNA"/>
</dbReference>
<dbReference type="KEGG" id="cte:CT2072"/>
<dbReference type="OrthoDB" id="9806211at2"/>
<dbReference type="PANTHER" id="PTHR30238:SF4">
    <property type="entry name" value="SLL1022 PROTEIN"/>
    <property type="match status" value="1"/>
</dbReference>
<evidence type="ECO:0000256" key="2">
    <source>
        <dbReference type="ARBA" id="ARBA00007511"/>
    </source>
</evidence>
<keyword evidence="8" id="KW-1185">Reference proteome</keyword>
<dbReference type="PATRIC" id="fig|194439.7.peg.1878"/>
<keyword evidence="4 6" id="KW-1133">Transmembrane helix</keyword>
<comment type="similarity">
    <text evidence="2">Belongs to the TerC family.</text>
</comment>
<dbReference type="AlphaFoldDB" id="Q8KAT3"/>
<evidence type="ECO:0000313" key="8">
    <source>
        <dbReference type="Proteomes" id="UP000001007"/>
    </source>
</evidence>
<keyword evidence="3 6" id="KW-0812">Transmembrane</keyword>
<dbReference type="HOGENOM" id="CLU_070543_1_1_10"/>
<sequence length="257" mass="29086">MMQELVQHIIEHPASSLLVIFNLIVIEGLLSVDNAAVLATMVLDLPQKQRPAALTYGILGAYLFRGLFLFFAAFLVSAWWLRPFGGLYLLYLVWNWWNNRGSKDGDAMCTEKRDNRLYRFVSRRIGPFWATVLFVEMMDIAFSIDNVFAAVAFTDNLILVCTGVFIGILVMRFVAYGFIRLMEEYPFLESCAYIVLAVLGLRLTFSFFEHLWPGMVILGYLEGHQADIVMSVITVTIFLAPLVTSALFNVPAKEGVE</sequence>
<evidence type="ECO:0000256" key="3">
    <source>
        <dbReference type="ARBA" id="ARBA00022692"/>
    </source>
</evidence>
<dbReference type="STRING" id="194439.CT2072"/>
<protein>
    <submittedName>
        <fullName evidence="7">Membrane protein, putative</fullName>
    </submittedName>
</protein>
<dbReference type="Pfam" id="PF03741">
    <property type="entry name" value="TerC"/>
    <property type="match status" value="1"/>
</dbReference>
<evidence type="ECO:0000256" key="6">
    <source>
        <dbReference type="SAM" id="Phobius"/>
    </source>
</evidence>
<comment type="subcellular location">
    <subcellularLocation>
        <location evidence="1">Membrane</location>
        <topology evidence="1">Multi-pass membrane protein</topology>
    </subcellularLocation>
</comment>
<reference evidence="7 8" key="1">
    <citation type="journal article" date="2002" name="Proc. Natl. Acad. Sci. U.S.A.">
        <title>The complete genome sequence of Chlorobium tepidum TLS, a photosynthetic, anaerobic, green-sulfur bacterium.</title>
        <authorList>
            <person name="Eisen J.A."/>
            <person name="Nelson K.E."/>
            <person name="Paulsen I.T."/>
            <person name="Heidelberg J.F."/>
            <person name="Wu M."/>
            <person name="Dodson R.J."/>
            <person name="Deboy R."/>
            <person name="Gwinn M.L."/>
            <person name="Nelson W.C."/>
            <person name="Haft D.H."/>
            <person name="Hickey E.K."/>
            <person name="Peterson J.D."/>
            <person name="Durkin A.S."/>
            <person name="Kolonay J.L."/>
            <person name="Yang F."/>
            <person name="Holt I."/>
            <person name="Umayam L.A."/>
            <person name="Mason T."/>
            <person name="Brenner M."/>
            <person name="Shea T.P."/>
            <person name="Parksey D."/>
            <person name="Nierman W.C."/>
            <person name="Feldblyum T.V."/>
            <person name="Hansen C.L."/>
            <person name="Craven M.B."/>
            <person name="Radune D."/>
            <person name="Vamathevan J."/>
            <person name="Khouri H."/>
            <person name="White O."/>
            <person name="Gruber T.M."/>
            <person name="Ketchum K.A."/>
            <person name="Venter J.C."/>
            <person name="Tettelin H."/>
            <person name="Bryant D.A."/>
            <person name="Fraser C.M."/>
        </authorList>
    </citation>
    <scope>NUCLEOTIDE SEQUENCE [LARGE SCALE GENOMIC DNA]</scope>
    <source>
        <strain evidence="8">ATCC 49652 / DSM 12025 / NBRC 103806 / TLS</strain>
    </source>
</reference>
<feature type="transmembrane region" description="Helical" evidence="6">
    <location>
        <begin position="191"/>
        <end position="208"/>
    </location>
</feature>
<feature type="transmembrane region" description="Helical" evidence="6">
    <location>
        <begin position="20"/>
        <end position="42"/>
    </location>
</feature>
<feature type="transmembrane region" description="Helical" evidence="6">
    <location>
        <begin position="80"/>
        <end position="97"/>
    </location>
</feature>
<keyword evidence="5 6" id="KW-0472">Membrane</keyword>
<dbReference type="InterPro" id="IPR022493">
    <property type="entry name" value="CHP03716_TM_YkoY"/>
</dbReference>
<evidence type="ECO:0000256" key="1">
    <source>
        <dbReference type="ARBA" id="ARBA00004141"/>
    </source>
</evidence>
<evidence type="ECO:0000256" key="5">
    <source>
        <dbReference type="ARBA" id="ARBA00023136"/>
    </source>
</evidence>
<dbReference type="Proteomes" id="UP000001007">
    <property type="component" value="Chromosome"/>
</dbReference>
<dbReference type="NCBIfam" id="TIGR03716">
    <property type="entry name" value="R_switched_YkoY"/>
    <property type="match status" value="1"/>
</dbReference>
<dbReference type="InterPro" id="IPR005496">
    <property type="entry name" value="Integral_membrane_TerC"/>
</dbReference>
<dbReference type="EnsemblBacteria" id="AAM73289">
    <property type="protein sequence ID" value="AAM73289"/>
    <property type="gene ID" value="CT2072"/>
</dbReference>
<feature type="transmembrane region" description="Helical" evidence="6">
    <location>
        <begin position="54"/>
        <end position="74"/>
    </location>
</feature>
<feature type="transmembrane region" description="Helical" evidence="6">
    <location>
        <begin position="228"/>
        <end position="250"/>
    </location>
</feature>
<accession>Q8KAT3</accession>